<gene>
    <name evidence="1" type="ORF">GGR05_004159</name>
</gene>
<protein>
    <submittedName>
        <fullName evidence="1">Uncharacterized protein</fullName>
    </submittedName>
</protein>
<organism evidence="1 2">
    <name type="scientific">Aureimonas phyllosphaerae</name>
    <dbReference type="NCBI Taxonomy" id="1166078"/>
    <lineage>
        <taxon>Bacteria</taxon>
        <taxon>Pseudomonadati</taxon>
        <taxon>Pseudomonadota</taxon>
        <taxon>Alphaproteobacteria</taxon>
        <taxon>Hyphomicrobiales</taxon>
        <taxon>Aurantimonadaceae</taxon>
        <taxon>Aureimonas</taxon>
    </lineage>
</organism>
<dbReference type="RefSeq" id="WP_090965923.1">
    <property type="nucleotide sequence ID" value="NZ_FOOA01000022.1"/>
</dbReference>
<dbReference type="EMBL" id="JACIDO010000014">
    <property type="protein sequence ID" value="MBB3937989.1"/>
    <property type="molecule type" value="Genomic_DNA"/>
</dbReference>
<reference evidence="1 2" key="1">
    <citation type="submission" date="2020-08" db="EMBL/GenBank/DDBJ databases">
        <title>Genomic Encyclopedia of Type Strains, Phase IV (KMG-IV): sequencing the most valuable type-strain genomes for metagenomic binning, comparative biology and taxonomic classification.</title>
        <authorList>
            <person name="Goeker M."/>
        </authorList>
    </citation>
    <scope>NUCLEOTIDE SEQUENCE [LARGE SCALE GENOMIC DNA]</scope>
    <source>
        <strain evidence="1 2">DSM 25024</strain>
    </source>
</reference>
<accession>A0A7W6BXN5</accession>
<name>A0A7W6BXN5_9HYPH</name>
<proteinExistence type="predicted"/>
<dbReference type="Proteomes" id="UP000531216">
    <property type="component" value="Unassembled WGS sequence"/>
</dbReference>
<keyword evidence="2" id="KW-1185">Reference proteome</keyword>
<comment type="caution">
    <text evidence="1">The sequence shown here is derived from an EMBL/GenBank/DDBJ whole genome shotgun (WGS) entry which is preliminary data.</text>
</comment>
<evidence type="ECO:0000313" key="2">
    <source>
        <dbReference type="Proteomes" id="UP000531216"/>
    </source>
</evidence>
<evidence type="ECO:0000313" key="1">
    <source>
        <dbReference type="EMBL" id="MBB3937989.1"/>
    </source>
</evidence>
<sequence length="230" mass="25604">MDMKARARATKKIQRVFNAYRAKQPGDRKLLAALKEGKLYELFVLSKVVTDLTSRGFSLTFVPSTAAPGTLKFKASPGMIKTSDAHFELRSPYLSGADYRLFLNIEFDTLGHHHTTFGWDNSRRHELDIVVTTASKGYPGHNEIALGVECKAVAKFTKDLLKEVLGVRREMALFTGQQQPSALTMIGARLPKGVAADPPSEFIVAYIDPKGSSYRLSPEVFGIEFEHWEP</sequence>
<dbReference type="AlphaFoldDB" id="A0A7W6BXN5"/>
<dbReference type="OrthoDB" id="8456142at2"/>